<dbReference type="InterPro" id="IPR002347">
    <property type="entry name" value="SDR_fam"/>
</dbReference>
<dbReference type="CDD" id="cd08939">
    <property type="entry name" value="KDSR-like_SDR_c"/>
    <property type="match status" value="1"/>
</dbReference>
<name>A0A7S3YYC4_9EUKA</name>
<keyword evidence="4" id="KW-0256">Endoplasmic reticulum</keyword>
<sequence>MAAVMCISFLLVAIAIQSLLRSARKSGKTFKGTHVVITGGSTGIGRSLAEAFVKTGAHVTIMARTIPKLQAAVKELKTVSVDSSQKIGFISVDVTDAKGVKRAISTCDKVVSVDASSPYVAKCIHILFVQELPITYLVTSAGQAWPGYFLEQDVKTFQKHMDLNYYGTLHAIKAVAPLMTNRREGHIVMISSAITLAAFLGYAAYAPSKFAVRALADVLRNELQPFGVKISIAYPPDTKSPGFDNENKSKPKECKSIYALSDTYESEQVADAILDGIMAGEYHIGSPDFIQNRMINSLTVGASPRQDWVLDLLLSPIWALIAEGFRMYADYQASKYASRLKKSS</sequence>
<comment type="subcellular location">
    <subcellularLocation>
        <location evidence="1">Endoplasmic reticulum</location>
    </subcellularLocation>
</comment>
<evidence type="ECO:0000256" key="5">
    <source>
        <dbReference type="ARBA" id="ARBA00022857"/>
    </source>
</evidence>
<evidence type="ECO:0000256" key="10">
    <source>
        <dbReference type="SAM" id="SignalP"/>
    </source>
</evidence>
<dbReference type="InterPro" id="IPR036291">
    <property type="entry name" value="NAD(P)-bd_dom_sf"/>
</dbReference>
<dbReference type="GO" id="GO:0030148">
    <property type="term" value="P:sphingolipid biosynthetic process"/>
    <property type="evidence" value="ECO:0007669"/>
    <property type="project" value="InterPro"/>
</dbReference>
<organism evidence="11">
    <name type="scientific">Lotharella globosa</name>
    <dbReference type="NCBI Taxonomy" id="91324"/>
    <lineage>
        <taxon>Eukaryota</taxon>
        <taxon>Sar</taxon>
        <taxon>Rhizaria</taxon>
        <taxon>Cercozoa</taxon>
        <taxon>Chlorarachniophyceae</taxon>
        <taxon>Lotharella</taxon>
    </lineage>
</organism>
<dbReference type="InterPro" id="IPR045022">
    <property type="entry name" value="KDSR-like"/>
</dbReference>
<keyword evidence="10" id="KW-0732">Signal</keyword>
<dbReference type="GO" id="GO:0005789">
    <property type="term" value="C:endoplasmic reticulum membrane"/>
    <property type="evidence" value="ECO:0007669"/>
    <property type="project" value="TreeGrafter"/>
</dbReference>
<evidence type="ECO:0000256" key="3">
    <source>
        <dbReference type="ARBA" id="ARBA00004991"/>
    </source>
</evidence>
<feature type="chain" id="PRO_5031057851" description="3-dehydrosphinganine reductase" evidence="10">
    <location>
        <begin position="16"/>
        <end position="344"/>
    </location>
</feature>
<dbReference type="EMBL" id="HBIV01024501">
    <property type="protein sequence ID" value="CAE0665985.1"/>
    <property type="molecule type" value="Transcribed_RNA"/>
</dbReference>
<keyword evidence="7" id="KW-0560">Oxidoreductase</keyword>
<dbReference type="GO" id="GO:0006666">
    <property type="term" value="P:3-keto-sphinganine metabolic process"/>
    <property type="evidence" value="ECO:0007669"/>
    <property type="project" value="InterPro"/>
</dbReference>
<protein>
    <recommendedName>
        <fullName evidence="9">3-dehydrosphinganine reductase</fullName>
        <ecNumber evidence="9">1.1.1.102</ecNumber>
    </recommendedName>
</protein>
<gene>
    <name evidence="11" type="ORF">LGLO00237_LOCUS17591</name>
</gene>
<evidence type="ECO:0000313" key="11">
    <source>
        <dbReference type="EMBL" id="CAE0665985.1"/>
    </source>
</evidence>
<keyword evidence="5" id="KW-0521">NADP</keyword>
<keyword evidence="6" id="KW-0746">Sphingolipid metabolism</keyword>
<dbReference type="Gene3D" id="3.40.50.720">
    <property type="entry name" value="NAD(P)-binding Rossmann-like Domain"/>
    <property type="match status" value="1"/>
</dbReference>
<reference evidence="11" key="1">
    <citation type="submission" date="2021-01" db="EMBL/GenBank/DDBJ databases">
        <authorList>
            <person name="Corre E."/>
            <person name="Pelletier E."/>
            <person name="Niang G."/>
            <person name="Scheremetjew M."/>
            <person name="Finn R."/>
            <person name="Kale V."/>
            <person name="Holt S."/>
            <person name="Cochrane G."/>
            <person name="Meng A."/>
            <person name="Brown T."/>
            <person name="Cohen L."/>
        </authorList>
    </citation>
    <scope>NUCLEOTIDE SEQUENCE</scope>
    <source>
        <strain evidence="11">CCCM811</strain>
    </source>
</reference>
<accession>A0A7S3YYC4</accession>
<evidence type="ECO:0000256" key="8">
    <source>
        <dbReference type="ARBA" id="ARBA00023098"/>
    </source>
</evidence>
<dbReference type="FunFam" id="3.40.50.720:FF:000468">
    <property type="entry name" value="Short-chain dehydrogenase, putative"/>
    <property type="match status" value="1"/>
</dbReference>
<dbReference type="EC" id="1.1.1.102" evidence="9"/>
<dbReference type="GO" id="GO:0047560">
    <property type="term" value="F:3-dehydrosphinganine reductase activity"/>
    <property type="evidence" value="ECO:0007669"/>
    <property type="project" value="UniProtKB-EC"/>
</dbReference>
<dbReference type="AlphaFoldDB" id="A0A7S3YYC4"/>
<dbReference type="PANTHER" id="PTHR43550">
    <property type="entry name" value="3-KETODIHYDROSPHINGOSINE REDUCTASE"/>
    <property type="match status" value="1"/>
</dbReference>
<evidence type="ECO:0000256" key="1">
    <source>
        <dbReference type="ARBA" id="ARBA00004240"/>
    </source>
</evidence>
<evidence type="ECO:0000256" key="7">
    <source>
        <dbReference type="ARBA" id="ARBA00023002"/>
    </source>
</evidence>
<evidence type="ECO:0000256" key="9">
    <source>
        <dbReference type="ARBA" id="ARBA00026112"/>
    </source>
</evidence>
<feature type="signal peptide" evidence="10">
    <location>
        <begin position="1"/>
        <end position="15"/>
    </location>
</feature>
<dbReference type="Pfam" id="PF00106">
    <property type="entry name" value="adh_short"/>
    <property type="match status" value="1"/>
</dbReference>
<keyword evidence="8" id="KW-0443">Lipid metabolism</keyword>
<evidence type="ECO:0000256" key="4">
    <source>
        <dbReference type="ARBA" id="ARBA00022824"/>
    </source>
</evidence>
<evidence type="ECO:0000256" key="6">
    <source>
        <dbReference type="ARBA" id="ARBA00022919"/>
    </source>
</evidence>
<dbReference type="PANTHER" id="PTHR43550:SF3">
    <property type="entry name" value="3-KETODIHYDROSPHINGOSINE REDUCTASE"/>
    <property type="match status" value="1"/>
</dbReference>
<dbReference type="PRINTS" id="PR00081">
    <property type="entry name" value="GDHRDH"/>
</dbReference>
<comment type="pathway">
    <text evidence="3">Sphingolipid metabolism.</text>
</comment>
<proteinExistence type="predicted"/>
<comment type="pathway">
    <text evidence="2">Lipid metabolism; sphingolipid metabolism.</text>
</comment>
<dbReference type="SUPFAM" id="SSF51735">
    <property type="entry name" value="NAD(P)-binding Rossmann-fold domains"/>
    <property type="match status" value="1"/>
</dbReference>
<evidence type="ECO:0000256" key="2">
    <source>
        <dbReference type="ARBA" id="ARBA00004760"/>
    </source>
</evidence>